<evidence type="ECO:0000313" key="2">
    <source>
        <dbReference type="EMBL" id="AKG90675.1"/>
    </source>
</evidence>
<dbReference type="AlphaFoldDB" id="A0A0F7IFS3"/>
<dbReference type="KEGG" id="gah:GAH_02056"/>
<dbReference type="Gene3D" id="3.90.1010.10">
    <property type="match status" value="1"/>
</dbReference>
<protein>
    <submittedName>
        <fullName evidence="2">FeS cluster assembly scaffold protein NifU, Clostridium type</fullName>
    </submittedName>
</protein>
<dbReference type="CDD" id="cd06664">
    <property type="entry name" value="IscU_like"/>
    <property type="match status" value="1"/>
</dbReference>
<dbReference type="SUPFAM" id="SSF82649">
    <property type="entry name" value="SufE/NifU"/>
    <property type="match status" value="1"/>
</dbReference>
<dbReference type="PANTHER" id="PTHR10093">
    <property type="entry name" value="IRON-SULFUR CLUSTER ASSEMBLY ENZYME NIFU HOMOLOG"/>
    <property type="match status" value="1"/>
</dbReference>
<dbReference type="Proteomes" id="UP000034723">
    <property type="component" value="Chromosome"/>
</dbReference>
<dbReference type="EMBL" id="CP011267">
    <property type="protein sequence ID" value="AKG90675.1"/>
    <property type="molecule type" value="Genomic_DNA"/>
</dbReference>
<gene>
    <name evidence="2" type="ORF">GAH_02056</name>
</gene>
<evidence type="ECO:0000313" key="3">
    <source>
        <dbReference type="Proteomes" id="UP000034723"/>
    </source>
</evidence>
<organism evidence="2 3">
    <name type="scientific">Geoglobus ahangari</name>
    <dbReference type="NCBI Taxonomy" id="113653"/>
    <lineage>
        <taxon>Archaea</taxon>
        <taxon>Methanobacteriati</taxon>
        <taxon>Methanobacteriota</taxon>
        <taxon>Archaeoglobi</taxon>
        <taxon>Archaeoglobales</taxon>
        <taxon>Archaeoglobaceae</taxon>
        <taxon>Geoglobus</taxon>
    </lineage>
</organism>
<dbReference type="OrthoDB" id="319865at2157"/>
<reference evidence="2 3" key="1">
    <citation type="submission" date="2015-04" db="EMBL/GenBank/DDBJ databases">
        <title>The complete genome sequence of the hyperthermophilic, obligate iron-reducing archaeon Geoglobus ahangari strain 234T.</title>
        <authorList>
            <person name="Manzella M.P."/>
            <person name="Holmes D.E."/>
            <person name="Rocheleau J.M."/>
            <person name="Chung A."/>
            <person name="Reguera G."/>
            <person name="Kashefi K."/>
        </authorList>
    </citation>
    <scope>NUCLEOTIDE SEQUENCE [LARGE SCALE GENOMIC DNA]</scope>
    <source>
        <strain evidence="2 3">234</strain>
    </source>
</reference>
<dbReference type="Pfam" id="PF01592">
    <property type="entry name" value="NifU_N"/>
    <property type="match status" value="1"/>
</dbReference>
<dbReference type="RefSeq" id="WP_048096561.1">
    <property type="nucleotide sequence ID" value="NZ_CP011267.1"/>
</dbReference>
<dbReference type="InterPro" id="IPR002871">
    <property type="entry name" value="NIF_FeS_clus_asmbl_NifU_N"/>
</dbReference>
<dbReference type="HOGENOM" id="CLU_079283_5_1_2"/>
<name>A0A0F7IFS3_9EURY</name>
<dbReference type="GO" id="GO:0005506">
    <property type="term" value="F:iron ion binding"/>
    <property type="evidence" value="ECO:0007669"/>
    <property type="project" value="InterPro"/>
</dbReference>
<dbReference type="STRING" id="113653.GAH_02056"/>
<dbReference type="NCBIfam" id="TIGR03419">
    <property type="entry name" value="NifU_clost"/>
    <property type="match status" value="1"/>
</dbReference>
<dbReference type="GO" id="GO:0016226">
    <property type="term" value="P:iron-sulfur cluster assembly"/>
    <property type="evidence" value="ECO:0007669"/>
    <property type="project" value="InterPro"/>
</dbReference>
<evidence type="ECO:0000259" key="1">
    <source>
        <dbReference type="Pfam" id="PF01592"/>
    </source>
</evidence>
<dbReference type="GeneID" id="24804619"/>
<feature type="domain" description="NIF system FeS cluster assembly NifU N-terminal" evidence="1">
    <location>
        <begin position="1"/>
        <end position="121"/>
    </location>
</feature>
<dbReference type="PATRIC" id="fig|113653.22.peg.2023"/>
<dbReference type="GO" id="GO:0051536">
    <property type="term" value="F:iron-sulfur cluster binding"/>
    <property type="evidence" value="ECO:0007669"/>
    <property type="project" value="InterPro"/>
</dbReference>
<proteinExistence type="predicted"/>
<dbReference type="InterPro" id="IPR017787">
    <property type="entry name" value="NIF_FeS_clus_asmbl_NifU-like"/>
</dbReference>
<keyword evidence="3" id="KW-1185">Reference proteome</keyword>
<sequence>MYSEKVLEHFRNPRNVGVIEDADGVGTVGNPVCGDLMTMYIKVEDDRIVDIKFQTFGCGAAIATSSMATELAKGKTLEEALKITKQTVAEALGGLPPQKMHCSNLAADALKRAIADYLKKAGRIEDLKRLGLDNLPEEDEHDDHGELCPM</sequence>
<dbReference type="InParanoid" id="A0A0F7IFS3"/>
<accession>A0A0F7IFS3</accession>